<dbReference type="SMART" id="SM00955">
    <property type="entry name" value="RNB"/>
    <property type="match status" value="1"/>
</dbReference>
<evidence type="ECO:0000256" key="8">
    <source>
        <dbReference type="SAM" id="MobiDB-lite"/>
    </source>
</evidence>
<evidence type="ECO:0000256" key="5">
    <source>
        <dbReference type="ARBA" id="ARBA00022839"/>
    </source>
</evidence>
<evidence type="ECO:0000256" key="2">
    <source>
        <dbReference type="ARBA" id="ARBA00022490"/>
    </source>
</evidence>
<dbReference type="Pfam" id="PF17876">
    <property type="entry name" value="CSD2"/>
    <property type="match status" value="1"/>
</dbReference>
<accession>A0A840XZB1</accession>
<dbReference type="Proteomes" id="UP000580654">
    <property type="component" value="Unassembled WGS sequence"/>
</dbReference>
<dbReference type="CDD" id="cd04471">
    <property type="entry name" value="S1_RNase_R"/>
    <property type="match status" value="1"/>
</dbReference>
<dbReference type="PANTHER" id="PTHR23355:SF9">
    <property type="entry name" value="DIS3-LIKE EXONUCLEASE 2"/>
    <property type="match status" value="1"/>
</dbReference>
<dbReference type="PANTHER" id="PTHR23355">
    <property type="entry name" value="RIBONUCLEASE"/>
    <property type="match status" value="1"/>
</dbReference>
<dbReference type="SMART" id="SM00316">
    <property type="entry name" value="S1"/>
    <property type="match status" value="1"/>
</dbReference>
<evidence type="ECO:0000256" key="6">
    <source>
        <dbReference type="ARBA" id="ARBA00022884"/>
    </source>
</evidence>
<sequence>MIRRREPGTTNPLPSREELRAFLRTATGRVGKTEISRHFGLSTEQRPALRALMAALKEEGSIAPVGRRTIRHAANLPDMAALEVFGTDADGEPMARPITWEGAERPVVYMRPERPGQPALAPGDRVLARITRLGPGKYEGRTFKRIGTGSPSRILGIYTNGLVEPVDRRARSAWVIPPGQENGAQEGELVQAEPIPGGSRERYMGPSPARIVERLGPMDDPRAVSRLCIAAHRIPDNFPAEVVAAAERAEAVPPGTRDDLRGIPLVTIDGEDARDFDDAVHAEPDEDGWRILVAIADVAHYVRPDAPLDREARLRGNSVYFPDRVVPMLPEALSNGWCSLKPGEDRGCLYVEMRFDAAGTKTAHRFGRGLMRSAARLTYEKVQAARDAEGDAGLAEGHIARLYGAFEALLAARLRRGTLDLDIAERRVILGPDGKVLSVAPRPRLDSHRLIEEFMVAANVCAAEELERLHQPCMYRVHDRPSDEKMETLRGFLSGLGISLPPSNLVKPRDFAHILERMKDAPESRLVSETILRGQSQAEYNPENIGHFGLALPRYAHFTSPIRRYADLLVHRALIRGLRLGEDGLTDAEAAELPDTGEHITKTERRAALAERDAVDRYLAAFMADRVGAHFAARVSGVTRFGLFVTLEENGASGIVPMAALPDDQWFHEDAAMRLIGRRTGLTFTLGQEVEVRLAEAVPRTGSLSFGMVVGDPRAAAPRKPVPPRGRQKLAGRGGKPGSERQREKRPR</sequence>
<dbReference type="InterPro" id="IPR011805">
    <property type="entry name" value="RNase_R"/>
</dbReference>
<proteinExistence type="inferred from homology"/>
<dbReference type="InterPro" id="IPR012340">
    <property type="entry name" value="NA-bd_OB-fold"/>
</dbReference>
<dbReference type="InterPro" id="IPR040476">
    <property type="entry name" value="CSD2"/>
</dbReference>
<evidence type="ECO:0000256" key="3">
    <source>
        <dbReference type="ARBA" id="ARBA00022722"/>
    </source>
</evidence>
<evidence type="ECO:0000313" key="11">
    <source>
        <dbReference type="Proteomes" id="UP000580654"/>
    </source>
</evidence>
<dbReference type="HAMAP" id="MF_01895">
    <property type="entry name" value="RNase_R"/>
    <property type="match status" value="1"/>
</dbReference>
<feature type="domain" description="S1 motif" evidence="9">
    <location>
        <begin position="628"/>
        <end position="709"/>
    </location>
</feature>
<dbReference type="GO" id="GO:0005829">
    <property type="term" value="C:cytosol"/>
    <property type="evidence" value="ECO:0007669"/>
    <property type="project" value="TreeGrafter"/>
</dbReference>
<evidence type="ECO:0000313" key="10">
    <source>
        <dbReference type="EMBL" id="MBB5693815.1"/>
    </source>
</evidence>
<keyword evidence="4 7" id="KW-0378">Hydrolase</keyword>
<dbReference type="GO" id="GO:0006402">
    <property type="term" value="P:mRNA catabolic process"/>
    <property type="evidence" value="ECO:0007669"/>
    <property type="project" value="TreeGrafter"/>
</dbReference>
<feature type="compositionally biased region" description="Basic and acidic residues" evidence="8">
    <location>
        <begin position="738"/>
        <end position="748"/>
    </location>
</feature>
<dbReference type="EMBL" id="JACIJD010000007">
    <property type="protein sequence ID" value="MBB5693815.1"/>
    <property type="molecule type" value="Genomic_DNA"/>
</dbReference>
<dbReference type="Gene3D" id="2.40.50.140">
    <property type="entry name" value="Nucleic acid-binding proteins"/>
    <property type="match status" value="1"/>
</dbReference>
<keyword evidence="11" id="KW-1185">Reference proteome</keyword>
<dbReference type="SUPFAM" id="SSF50249">
    <property type="entry name" value="Nucleic acid-binding proteins"/>
    <property type="match status" value="2"/>
</dbReference>
<dbReference type="NCBIfam" id="TIGR00358">
    <property type="entry name" value="3_prime_RNase"/>
    <property type="match status" value="1"/>
</dbReference>
<gene>
    <name evidence="7" type="primary">rnr</name>
    <name evidence="10" type="ORF">FHS87_001852</name>
</gene>
<evidence type="ECO:0000256" key="7">
    <source>
        <dbReference type="HAMAP-Rule" id="MF_01895"/>
    </source>
</evidence>
<organism evidence="10 11">
    <name type="scientific">Muricoccus pecuniae</name>
    <dbReference type="NCBI Taxonomy" id="693023"/>
    <lineage>
        <taxon>Bacteria</taxon>
        <taxon>Pseudomonadati</taxon>
        <taxon>Pseudomonadota</taxon>
        <taxon>Alphaproteobacteria</taxon>
        <taxon>Acetobacterales</taxon>
        <taxon>Roseomonadaceae</taxon>
        <taxon>Muricoccus</taxon>
    </lineage>
</organism>
<protein>
    <recommendedName>
        <fullName evidence="7">Ribonuclease R</fullName>
        <shortName evidence="7">RNase R</shortName>
        <ecNumber evidence="7">3.1.13.1</ecNumber>
    </recommendedName>
</protein>
<keyword evidence="6 7" id="KW-0694">RNA-binding</keyword>
<feature type="region of interest" description="Disordered" evidence="8">
    <location>
        <begin position="709"/>
        <end position="748"/>
    </location>
</feature>
<keyword evidence="3 7" id="KW-0540">Nuclease</keyword>
<dbReference type="NCBIfam" id="TIGR02063">
    <property type="entry name" value="RNase_R"/>
    <property type="match status" value="1"/>
</dbReference>
<evidence type="ECO:0000256" key="1">
    <source>
        <dbReference type="ARBA" id="ARBA00001849"/>
    </source>
</evidence>
<evidence type="ECO:0000256" key="4">
    <source>
        <dbReference type="ARBA" id="ARBA00022801"/>
    </source>
</evidence>
<dbReference type="Pfam" id="PF00773">
    <property type="entry name" value="RNB"/>
    <property type="match status" value="1"/>
</dbReference>
<dbReference type="InterPro" id="IPR001900">
    <property type="entry name" value="RNase_II/R"/>
</dbReference>
<comment type="caution">
    <text evidence="10">The sequence shown here is derived from an EMBL/GenBank/DDBJ whole genome shotgun (WGS) entry which is preliminary data.</text>
</comment>
<dbReference type="InterPro" id="IPR050180">
    <property type="entry name" value="RNR_Ribonuclease"/>
</dbReference>
<dbReference type="InterPro" id="IPR004476">
    <property type="entry name" value="RNase_II/RNase_R"/>
</dbReference>
<dbReference type="EC" id="3.1.13.1" evidence="7"/>
<dbReference type="InterPro" id="IPR003029">
    <property type="entry name" value="S1_domain"/>
</dbReference>
<comment type="similarity">
    <text evidence="7">Belongs to the RNR ribonuclease family. RNase R subfamily.</text>
</comment>
<dbReference type="PROSITE" id="PS01175">
    <property type="entry name" value="RIBONUCLEASE_II"/>
    <property type="match status" value="1"/>
</dbReference>
<reference evidence="10 11" key="1">
    <citation type="submission" date="2020-08" db="EMBL/GenBank/DDBJ databases">
        <title>Genomic Encyclopedia of Type Strains, Phase IV (KMG-IV): sequencing the most valuable type-strain genomes for metagenomic binning, comparative biology and taxonomic classification.</title>
        <authorList>
            <person name="Goeker M."/>
        </authorList>
    </citation>
    <scope>NUCLEOTIDE SEQUENCE [LARGE SCALE GENOMIC DNA]</scope>
    <source>
        <strain evidence="10 11">DSM 25622</strain>
    </source>
</reference>
<keyword evidence="5 7" id="KW-0269">Exonuclease</keyword>
<name>A0A840XZB1_9PROT</name>
<dbReference type="InterPro" id="IPR022966">
    <property type="entry name" value="RNase_II/R_CS"/>
</dbReference>
<dbReference type="Pfam" id="PF00575">
    <property type="entry name" value="S1"/>
    <property type="match status" value="1"/>
</dbReference>
<keyword evidence="2 7" id="KW-0963">Cytoplasm</keyword>
<dbReference type="GO" id="GO:0003723">
    <property type="term" value="F:RNA binding"/>
    <property type="evidence" value="ECO:0007669"/>
    <property type="project" value="UniProtKB-UniRule"/>
</dbReference>
<comment type="catalytic activity">
    <reaction evidence="1 7">
        <text>Exonucleolytic cleavage in the 3'- to 5'-direction to yield nucleoside 5'-phosphates.</text>
        <dbReference type="EC" id="3.1.13.1"/>
    </reaction>
</comment>
<dbReference type="GO" id="GO:0008859">
    <property type="term" value="F:exoribonuclease II activity"/>
    <property type="evidence" value="ECO:0007669"/>
    <property type="project" value="UniProtKB-UniRule"/>
</dbReference>
<dbReference type="AlphaFoldDB" id="A0A840XZB1"/>
<evidence type="ECO:0000259" key="9">
    <source>
        <dbReference type="PROSITE" id="PS50126"/>
    </source>
</evidence>
<comment type="subcellular location">
    <subcellularLocation>
        <location evidence="7">Cytoplasm</location>
    </subcellularLocation>
</comment>
<comment type="function">
    <text evidence="7">3'-5' exoribonuclease that releases 5'-nucleoside monophosphates and is involved in maturation of structured RNAs.</text>
</comment>
<dbReference type="PROSITE" id="PS50126">
    <property type="entry name" value="S1"/>
    <property type="match status" value="1"/>
</dbReference>